<sequence length="296" mass="32886">MDKLEKLYEQLKKLRAEGVKMKDIATSADIPSSVLSSIYSSVLPDYTAMLAEGIAPDNALDDALKKVTNVSRRRLEGCVDDLYAYVCGLSSSIARPRDGEGTLLGDIGAAAGRYLCESRVYAGLYTGYSFSFHSGCMKAEPYMITSAAEDDSAQHVYCRTIDGKSIEGIGLFSPFQAGYMLFNERRNMQFALKTVCLRLPVMSFPHYIKGICLSHDYNCNPVARRIILVREGDEIPFEDFSGLEARLIDNGKLDGDLKAYYDYTCKKGDVVRSMIFTSPGKGVEDLLREKEILDRT</sequence>
<accession>A0A939B7U2</accession>
<gene>
    <name evidence="1" type="ORF">H6A34_09745</name>
</gene>
<evidence type="ECO:0000313" key="1">
    <source>
        <dbReference type="EMBL" id="MBM6674156.1"/>
    </source>
</evidence>
<keyword evidence="2" id="KW-1185">Reference proteome</keyword>
<name>A0A939B7U2_9BACT</name>
<dbReference type="AlphaFoldDB" id="A0A939B7U2"/>
<dbReference type="Proteomes" id="UP000706891">
    <property type="component" value="Unassembled WGS sequence"/>
</dbReference>
<protein>
    <submittedName>
        <fullName evidence="1">Uncharacterized protein</fullName>
    </submittedName>
</protein>
<comment type="caution">
    <text evidence="1">The sequence shown here is derived from an EMBL/GenBank/DDBJ whole genome shotgun (WGS) entry which is preliminary data.</text>
</comment>
<reference evidence="1" key="1">
    <citation type="submission" date="2020-08" db="EMBL/GenBank/DDBJ databases">
        <authorList>
            <person name="Cejkova D."/>
            <person name="Kubasova T."/>
            <person name="Jahodarova E."/>
            <person name="Rychlik I."/>
        </authorList>
    </citation>
    <scope>NUCLEOTIDE SEQUENCE</scope>
    <source>
        <strain evidence="1">An824</strain>
    </source>
</reference>
<evidence type="ECO:0000313" key="2">
    <source>
        <dbReference type="Proteomes" id="UP000706891"/>
    </source>
</evidence>
<organism evidence="1 2">
    <name type="scientific">Marseilla massiliensis</name>
    <dbReference type="NCBI Taxonomy" id="1841864"/>
    <lineage>
        <taxon>Bacteria</taxon>
        <taxon>Pseudomonadati</taxon>
        <taxon>Bacteroidota</taxon>
        <taxon>Bacteroidia</taxon>
        <taxon>Bacteroidales</taxon>
        <taxon>Prevotellaceae</taxon>
        <taxon>Marseilla</taxon>
    </lineage>
</organism>
<dbReference type="RefSeq" id="WP_021949331.1">
    <property type="nucleotide sequence ID" value="NZ_JACJJG010000056.1"/>
</dbReference>
<dbReference type="EMBL" id="JACJJG010000056">
    <property type="protein sequence ID" value="MBM6674156.1"/>
    <property type="molecule type" value="Genomic_DNA"/>
</dbReference>
<reference evidence="1" key="2">
    <citation type="journal article" date="2021" name="Sci. Rep.">
        <title>The distribution of antibiotic resistance genes in chicken gut microbiota commensals.</title>
        <authorList>
            <person name="Juricova H."/>
            <person name="Matiasovicova J."/>
            <person name="Kubasova T."/>
            <person name="Cejkova D."/>
            <person name="Rychlik I."/>
        </authorList>
    </citation>
    <scope>NUCLEOTIDE SEQUENCE</scope>
    <source>
        <strain evidence="1">An824</strain>
    </source>
</reference>
<proteinExistence type="predicted"/>